<gene>
    <name evidence="1" type="ORF">K040078D81_47330</name>
</gene>
<dbReference type="EMBL" id="BAABYW010000001">
    <property type="protein sequence ID" value="GAA6410616.1"/>
    <property type="molecule type" value="Genomic_DNA"/>
</dbReference>
<organism evidence="1 2">
    <name type="scientific">Blautia hominis</name>
    <dbReference type="NCBI Taxonomy" id="2025493"/>
    <lineage>
        <taxon>Bacteria</taxon>
        <taxon>Bacillati</taxon>
        <taxon>Bacillota</taxon>
        <taxon>Clostridia</taxon>
        <taxon>Lachnospirales</taxon>
        <taxon>Lachnospiraceae</taxon>
        <taxon>Blautia</taxon>
    </lineage>
</organism>
<evidence type="ECO:0000313" key="2">
    <source>
        <dbReference type="Proteomes" id="UP001600943"/>
    </source>
</evidence>
<proteinExistence type="predicted"/>
<accession>A0ABQ0BGP3</accession>
<name>A0ABQ0BGP3_9FIRM</name>
<sequence length="45" mass="5321">MFKTSAYDAIKVKGYDGNYYTINISKRTRSRDDLIHMENEVFDTI</sequence>
<dbReference type="Proteomes" id="UP001600943">
    <property type="component" value="Unassembled WGS sequence"/>
</dbReference>
<keyword evidence="2" id="KW-1185">Reference proteome</keyword>
<reference evidence="1 2" key="1">
    <citation type="submission" date="2024-04" db="EMBL/GenBank/DDBJ databases">
        <title>Defined microbial consortia suppress multidrug-resistant proinflammatory Enterobacteriaceae via ecological control.</title>
        <authorList>
            <person name="Furuichi M."/>
            <person name="Kawaguchi T."/>
            <person name="Pust M."/>
            <person name="Yasuma K."/>
            <person name="Plichta D."/>
            <person name="Hasegawa N."/>
            <person name="Ohya T."/>
            <person name="Bhattarai S."/>
            <person name="Sasajima S."/>
            <person name="Aoto Y."/>
            <person name="Tuganbaev T."/>
            <person name="Yaginuma M."/>
            <person name="Ueda M."/>
            <person name="Okahashi N."/>
            <person name="Amafuji K."/>
            <person name="Kiridooshi Y."/>
            <person name="Sugita K."/>
            <person name="Strazar M."/>
            <person name="Skelly A."/>
            <person name="Suda W."/>
            <person name="Hattori M."/>
            <person name="Nakamoto N."/>
            <person name="Caballero S."/>
            <person name="Norman J."/>
            <person name="Olle B."/>
            <person name="Tanoue T."/>
            <person name="Arita M."/>
            <person name="Bucci V."/>
            <person name="Atarashi K."/>
            <person name="Xavier R."/>
            <person name="Honda K."/>
        </authorList>
    </citation>
    <scope>NUCLEOTIDE SEQUENCE [LARGE SCALE GENOMIC DNA]</scope>
    <source>
        <strain evidence="2">k04-0078-D8-1</strain>
    </source>
</reference>
<protein>
    <submittedName>
        <fullName evidence="1">Uncharacterized protein</fullName>
    </submittedName>
</protein>
<evidence type="ECO:0000313" key="1">
    <source>
        <dbReference type="EMBL" id="GAA6410616.1"/>
    </source>
</evidence>
<comment type="caution">
    <text evidence="1">The sequence shown here is derived from an EMBL/GenBank/DDBJ whole genome shotgun (WGS) entry which is preliminary data.</text>
</comment>